<dbReference type="Pfam" id="PF00069">
    <property type="entry name" value="Pkinase"/>
    <property type="match status" value="1"/>
</dbReference>
<dbReference type="AlphaFoldDB" id="A0A1S3GVV4"/>
<dbReference type="PANTHER" id="PTHR24346">
    <property type="entry name" value="MAP/MICROTUBULE AFFINITY-REGULATING KINASE"/>
    <property type="match status" value="1"/>
</dbReference>
<keyword evidence="3" id="KW-0808">Transferase</keyword>
<dbReference type="FunFam" id="1.10.510.10:FF:000571">
    <property type="entry name" value="Maternal embryonic leucine zipper kinase"/>
    <property type="match status" value="1"/>
</dbReference>
<evidence type="ECO:0000256" key="1">
    <source>
        <dbReference type="ARBA" id="ARBA00012513"/>
    </source>
</evidence>
<sequence>MLMYNFSSSSKEEITVIGQYNMTEIIGYGSCGYVKLAHHRLTDTTVAIKVLLKKRLGSREIENEVAIVKSVRHPHIIRLFQVMEDENCVYLVTELATRGHLLGWINKSPCSRLFEYEARRLFKQIVSAVHYLHVNGIAHLDLKADNILLDASRNAKISDFGISIRVTPGQLLKGVCGALIFRPPEMFLHKMFDGYKVDIWNLGVLLYMMTTGKFPFEGSKLIDIRIQVIEARYTSPLYLSAMGRDLLSKMLTVDFNQRPAIEEIMEHPWLSLGVGFGLLPDEPLPSKLDPIIVTVMCDMGYNVADTEKAIQDRAFNEAMGTYLVIQEHLKESARSVDLKMMPFALPPCTTPEDNSTSPLSPQRRSAFSERHNAFSLSSEFQLHDDEQLPLKRARIVLVLVFTVCWTPFHIDWLIFNFVEEWMESLVAAFNLIHMVS</sequence>
<keyword evidence="5" id="KW-0418">Kinase</keyword>
<dbReference type="InParanoid" id="A0A1S3GVV4"/>
<dbReference type="PANTHER" id="PTHR24346:SF95">
    <property type="entry name" value="SPERM MOTILITY KINASE 3A"/>
    <property type="match status" value="1"/>
</dbReference>
<keyword evidence="6" id="KW-0067">ATP-binding</keyword>
<protein>
    <recommendedName>
        <fullName evidence="1">non-specific serine/threonine protein kinase</fullName>
        <ecNumber evidence="1">2.7.11.1</ecNumber>
    </recommendedName>
</protein>
<keyword evidence="12" id="KW-1185">Reference proteome</keyword>
<evidence type="ECO:0000256" key="9">
    <source>
        <dbReference type="ARBA" id="ARBA00047899"/>
    </source>
</evidence>
<dbReference type="InterPro" id="IPR008271">
    <property type="entry name" value="Ser/Thr_kinase_AS"/>
</dbReference>
<name>A0A1S3GVV4_DIPOR</name>
<evidence type="ECO:0000256" key="4">
    <source>
        <dbReference type="ARBA" id="ARBA00022741"/>
    </source>
</evidence>
<dbReference type="GeneID" id="106001585"/>
<evidence type="ECO:0000313" key="12">
    <source>
        <dbReference type="Proteomes" id="UP000081671"/>
    </source>
</evidence>
<evidence type="ECO:0000313" key="13">
    <source>
        <dbReference type="RefSeq" id="XP_012892097.1"/>
    </source>
</evidence>
<dbReference type="GO" id="GO:0035556">
    <property type="term" value="P:intracellular signal transduction"/>
    <property type="evidence" value="ECO:0007669"/>
    <property type="project" value="TreeGrafter"/>
</dbReference>
<feature type="non-terminal residue" evidence="13">
    <location>
        <position position="436"/>
    </location>
</feature>
<comment type="catalytic activity">
    <reaction evidence="10">
        <text>L-seryl-[protein] + ATP = O-phospho-L-seryl-[protein] + ADP + H(+)</text>
        <dbReference type="Rhea" id="RHEA:17989"/>
        <dbReference type="Rhea" id="RHEA-COMP:9863"/>
        <dbReference type="Rhea" id="RHEA-COMP:11604"/>
        <dbReference type="ChEBI" id="CHEBI:15378"/>
        <dbReference type="ChEBI" id="CHEBI:29999"/>
        <dbReference type="ChEBI" id="CHEBI:30616"/>
        <dbReference type="ChEBI" id="CHEBI:83421"/>
        <dbReference type="ChEBI" id="CHEBI:456216"/>
        <dbReference type="EC" id="2.7.11.1"/>
    </reaction>
</comment>
<dbReference type="SMART" id="SM00220">
    <property type="entry name" value="S_TKc"/>
    <property type="match status" value="1"/>
</dbReference>
<evidence type="ECO:0000256" key="7">
    <source>
        <dbReference type="ARBA" id="ARBA00037391"/>
    </source>
</evidence>
<dbReference type="GO" id="GO:0004674">
    <property type="term" value="F:protein serine/threonine kinase activity"/>
    <property type="evidence" value="ECO:0007669"/>
    <property type="project" value="UniProtKB-KW"/>
</dbReference>
<reference evidence="13" key="1">
    <citation type="submission" date="2025-08" db="UniProtKB">
        <authorList>
            <consortium name="RefSeq"/>
        </authorList>
    </citation>
    <scope>IDENTIFICATION</scope>
    <source>
        <tissue evidence="13">Kidney</tissue>
    </source>
</reference>
<keyword evidence="2" id="KW-0723">Serine/threonine-protein kinase</keyword>
<dbReference type="OrthoDB" id="9396925at2759"/>
<comment type="function">
    <text evidence="7">May play a role in sperm motility, especially in the regulation of flagellar function.</text>
</comment>
<dbReference type="Proteomes" id="UP000081671">
    <property type="component" value="Unplaced"/>
</dbReference>
<dbReference type="InterPro" id="IPR011009">
    <property type="entry name" value="Kinase-like_dom_sf"/>
</dbReference>
<dbReference type="KEGG" id="dord:106001585"/>
<evidence type="ECO:0000259" key="11">
    <source>
        <dbReference type="PROSITE" id="PS50011"/>
    </source>
</evidence>
<dbReference type="FunFam" id="3.30.200.20:FF:000003">
    <property type="entry name" value="Non-specific serine/threonine protein kinase"/>
    <property type="match status" value="1"/>
</dbReference>
<gene>
    <name evidence="13" type="primary">LOC106001585</name>
</gene>
<dbReference type="Gene3D" id="1.10.510.10">
    <property type="entry name" value="Transferase(Phosphotransferase) domain 1"/>
    <property type="match status" value="1"/>
</dbReference>
<evidence type="ECO:0000256" key="8">
    <source>
        <dbReference type="ARBA" id="ARBA00038181"/>
    </source>
</evidence>
<accession>A0A1S3GVV4</accession>
<evidence type="ECO:0000256" key="2">
    <source>
        <dbReference type="ARBA" id="ARBA00022527"/>
    </source>
</evidence>
<keyword evidence="4" id="KW-0547">Nucleotide-binding</keyword>
<dbReference type="GO" id="GO:0005737">
    <property type="term" value="C:cytoplasm"/>
    <property type="evidence" value="ECO:0007669"/>
    <property type="project" value="TreeGrafter"/>
</dbReference>
<comment type="catalytic activity">
    <reaction evidence="9">
        <text>L-threonyl-[protein] + ATP = O-phospho-L-threonyl-[protein] + ADP + H(+)</text>
        <dbReference type="Rhea" id="RHEA:46608"/>
        <dbReference type="Rhea" id="RHEA-COMP:11060"/>
        <dbReference type="Rhea" id="RHEA-COMP:11605"/>
        <dbReference type="ChEBI" id="CHEBI:15378"/>
        <dbReference type="ChEBI" id="CHEBI:30013"/>
        <dbReference type="ChEBI" id="CHEBI:30616"/>
        <dbReference type="ChEBI" id="CHEBI:61977"/>
        <dbReference type="ChEBI" id="CHEBI:456216"/>
        <dbReference type="EC" id="2.7.11.1"/>
    </reaction>
</comment>
<dbReference type="SUPFAM" id="SSF56112">
    <property type="entry name" value="Protein kinase-like (PK-like)"/>
    <property type="match status" value="1"/>
</dbReference>
<evidence type="ECO:0000256" key="3">
    <source>
        <dbReference type="ARBA" id="ARBA00022679"/>
    </source>
</evidence>
<dbReference type="PROSITE" id="PS50011">
    <property type="entry name" value="PROTEIN_KINASE_DOM"/>
    <property type="match status" value="1"/>
</dbReference>
<evidence type="ECO:0000256" key="5">
    <source>
        <dbReference type="ARBA" id="ARBA00022777"/>
    </source>
</evidence>
<dbReference type="InterPro" id="IPR000719">
    <property type="entry name" value="Prot_kinase_dom"/>
</dbReference>
<proteinExistence type="inferred from homology"/>
<dbReference type="PROSITE" id="PS00108">
    <property type="entry name" value="PROTEIN_KINASE_ST"/>
    <property type="match status" value="1"/>
</dbReference>
<comment type="similarity">
    <text evidence="8">Belongs to the protein kinase superfamily. CAMK Ser/Thr protein kinase family. Smok subfamily.</text>
</comment>
<evidence type="ECO:0000256" key="6">
    <source>
        <dbReference type="ARBA" id="ARBA00022840"/>
    </source>
</evidence>
<dbReference type="CDD" id="cd14003">
    <property type="entry name" value="STKc_AMPK-like"/>
    <property type="match status" value="1"/>
</dbReference>
<feature type="domain" description="Protein kinase" evidence="11">
    <location>
        <begin position="20"/>
        <end position="270"/>
    </location>
</feature>
<evidence type="ECO:0000256" key="10">
    <source>
        <dbReference type="ARBA" id="ARBA00048679"/>
    </source>
</evidence>
<dbReference type="EC" id="2.7.11.1" evidence="1"/>
<organism evidence="12 13">
    <name type="scientific">Dipodomys ordii</name>
    <name type="common">Ord's kangaroo rat</name>
    <dbReference type="NCBI Taxonomy" id="10020"/>
    <lineage>
        <taxon>Eukaryota</taxon>
        <taxon>Metazoa</taxon>
        <taxon>Chordata</taxon>
        <taxon>Craniata</taxon>
        <taxon>Vertebrata</taxon>
        <taxon>Euteleostomi</taxon>
        <taxon>Mammalia</taxon>
        <taxon>Eutheria</taxon>
        <taxon>Euarchontoglires</taxon>
        <taxon>Glires</taxon>
        <taxon>Rodentia</taxon>
        <taxon>Castorimorpha</taxon>
        <taxon>Heteromyidae</taxon>
        <taxon>Dipodomyinae</taxon>
        <taxon>Dipodomys</taxon>
    </lineage>
</organism>
<dbReference type="GO" id="GO:0005524">
    <property type="term" value="F:ATP binding"/>
    <property type="evidence" value="ECO:0007669"/>
    <property type="project" value="UniProtKB-KW"/>
</dbReference>
<dbReference type="RefSeq" id="XP_012892097.1">
    <property type="nucleotide sequence ID" value="XM_013036643.1"/>
</dbReference>